<dbReference type="STRING" id="1134406.ADN00_10355"/>
<comment type="caution">
    <text evidence="4">The sequence shown here is derived from an EMBL/GenBank/DDBJ whole genome shotgun (WGS) entry which is preliminary data.</text>
</comment>
<protein>
    <recommendedName>
        <fullName evidence="3">Calcineurin-like phosphoesterase domain-containing protein</fullName>
    </recommendedName>
</protein>
<dbReference type="PATRIC" id="fig|1134406.4.peg.2537"/>
<dbReference type="GO" id="GO:0016020">
    <property type="term" value="C:membrane"/>
    <property type="evidence" value="ECO:0007669"/>
    <property type="project" value="GOC"/>
</dbReference>
<dbReference type="InterPro" id="IPR029052">
    <property type="entry name" value="Metallo-depent_PP-like"/>
</dbReference>
<dbReference type="InterPro" id="IPR004843">
    <property type="entry name" value="Calcineurin-like_PHP"/>
</dbReference>
<evidence type="ECO:0000313" key="5">
    <source>
        <dbReference type="Proteomes" id="UP000050417"/>
    </source>
</evidence>
<dbReference type="PANTHER" id="PTHR31302">
    <property type="entry name" value="TRANSMEMBRANE PROTEIN WITH METALLOPHOSPHOESTERASE DOMAIN-RELATED"/>
    <property type="match status" value="1"/>
</dbReference>
<organism evidence="4 5">
    <name type="scientific">Ornatilinea apprima</name>
    <dbReference type="NCBI Taxonomy" id="1134406"/>
    <lineage>
        <taxon>Bacteria</taxon>
        <taxon>Bacillati</taxon>
        <taxon>Chloroflexota</taxon>
        <taxon>Anaerolineae</taxon>
        <taxon>Anaerolineales</taxon>
        <taxon>Anaerolineaceae</taxon>
        <taxon>Ornatilinea</taxon>
    </lineage>
</organism>
<proteinExistence type="predicted"/>
<dbReference type="CDD" id="cd07385">
    <property type="entry name" value="MPP_YkuE_C"/>
    <property type="match status" value="1"/>
</dbReference>
<dbReference type="SUPFAM" id="SSF56300">
    <property type="entry name" value="Metallo-dependent phosphatases"/>
    <property type="match status" value="1"/>
</dbReference>
<keyword evidence="1" id="KW-0479">Metal-binding</keyword>
<gene>
    <name evidence="4" type="ORF">ADN00_10355</name>
</gene>
<dbReference type="EMBL" id="LGCL01000024">
    <property type="protein sequence ID" value="KPL77071.1"/>
    <property type="molecule type" value="Genomic_DNA"/>
</dbReference>
<dbReference type="AlphaFoldDB" id="A0A0P6XLE5"/>
<evidence type="ECO:0000256" key="1">
    <source>
        <dbReference type="ARBA" id="ARBA00022723"/>
    </source>
</evidence>
<dbReference type="Pfam" id="PF00149">
    <property type="entry name" value="Metallophos"/>
    <property type="match status" value="1"/>
</dbReference>
<accession>A0A0P6XLE5</accession>
<evidence type="ECO:0000256" key="2">
    <source>
        <dbReference type="ARBA" id="ARBA00022801"/>
    </source>
</evidence>
<name>A0A0P6XLE5_9CHLR</name>
<dbReference type="Proteomes" id="UP000050417">
    <property type="component" value="Unassembled WGS sequence"/>
</dbReference>
<dbReference type="GO" id="GO:0008758">
    <property type="term" value="F:UDP-2,3-diacylglucosamine hydrolase activity"/>
    <property type="evidence" value="ECO:0007669"/>
    <property type="project" value="TreeGrafter"/>
</dbReference>
<dbReference type="PANTHER" id="PTHR31302:SF31">
    <property type="entry name" value="PHOSPHODIESTERASE YAEI"/>
    <property type="match status" value="1"/>
</dbReference>
<dbReference type="GO" id="GO:0046872">
    <property type="term" value="F:metal ion binding"/>
    <property type="evidence" value="ECO:0007669"/>
    <property type="project" value="UniProtKB-KW"/>
</dbReference>
<dbReference type="GO" id="GO:0009245">
    <property type="term" value="P:lipid A biosynthetic process"/>
    <property type="evidence" value="ECO:0007669"/>
    <property type="project" value="TreeGrafter"/>
</dbReference>
<dbReference type="Gene3D" id="3.60.21.10">
    <property type="match status" value="1"/>
</dbReference>
<sequence length="269" mass="29778">MVGLGGALAASYPVFIERYWVTVNRYRVALPGLPPAFDGLRVAHLSDIHAGPWSPDGWLQGLMRTVMDLRADLIVCTGDYVREKNGTTQIERIWPLLAGLQAPLGVYSVLGNHDHWADTDRSLYWLEKSGQNLRHKVVRLERDGQPLWLAGAGDLWEDELGLEETLANIPPDEARVVLAHNPDSFDVPFSGRVDLMLCGHTHGGQVRLPLIGAPMLPVNNKAYVSGLLHLSRGAMFISRGIGWSGVPVRFNCSPEIALLELEYKKTMND</sequence>
<keyword evidence="5" id="KW-1185">Reference proteome</keyword>
<evidence type="ECO:0000259" key="3">
    <source>
        <dbReference type="Pfam" id="PF00149"/>
    </source>
</evidence>
<keyword evidence="2" id="KW-0378">Hydrolase</keyword>
<evidence type="ECO:0000313" key="4">
    <source>
        <dbReference type="EMBL" id="KPL77071.1"/>
    </source>
</evidence>
<dbReference type="InterPro" id="IPR051158">
    <property type="entry name" value="Metallophosphoesterase_sf"/>
</dbReference>
<reference evidence="4 5" key="1">
    <citation type="submission" date="2015-07" db="EMBL/GenBank/DDBJ databases">
        <title>Genome sequence of Ornatilinea apprima DSM 23815.</title>
        <authorList>
            <person name="Hemp J."/>
            <person name="Ward L.M."/>
            <person name="Pace L.A."/>
            <person name="Fischer W.W."/>
        </authorList>
    </citation>
    <scope>NUCLEOTIDE SEQUENCE [LARGE SCALE GENOMIC DNA]</scope>
    <source>
        <strain evidence="4 5">P3M-1</strain>
    </source>
</reference>
<feature type="domain" description="Calcineurin-like phosphoesterase" evidence="3">
    <location>
        <begin position="40"/>
        <end position="203"/>
    </location>
</feature>